<name>A0ACA9LBI9_9GLOM</name>
<organism evidence="1 2">
    <name type="scientific">Scutellospora calospora</name>
    <dbReference type="NCBI Taxonomy" id="85575"/>
    <lineage>
        <taxon>Eukaryota</taxon>
        <taxon>Fungi</taxon>
        <taxon>Fungi incertae sedis</taxon>
        <taxon>Mucoromycota</taxon>
        <taxon>Glomeromycotina</taxon>
        <taxon>Glomeromycetes</taxon>
        <taxon>Diversisporales</taxon>
        <taxon>Gigasporaceae</taxon>
        <taxon>Scutellospora</taxon>
    </lineage>
</organism>
<evidence type="ECO:0000313" key="2">
    <source>
        <dbReference type="Proteomes" id="UP000789860"/>
    </source>
</evidence>
<dbReference type="Proteomes" id="UP000789860">
    <property type="component" value="Unassembled WGS sequence"/>
</dbReference>
<sequence length="47" mass="5612">DLAMSTNPDKDQGCWQFQNAYEKRIRDAFTYNSYNKSYFSIEEYEGS</sequence>
<accession>A0ACA9LBI9</accession>
<feature type="non-terminal residue" evidence="1">
    <location>
        <position position="1"/>
    </location>
</feature>
<comment type="caution">
    <text evidence="1">The sequence shown here is derived from an EMBL/GenBank/DDBJ whole genome shotgun (WGS) entry which is preliminary data.</text>
</comment>
<gene>
    <name evidence="1" type="ORF">SCALOS_LOCUS4094</name>
</gene>
<keyword evidence="2" id="KW-1185">Reference proteome</keyword>
<evidence type="ECO:0000313" key="1">
    <source>
        <dbReference type="EMBL" id="CAG8521671.1"/>
    </source>
</evidence>
<reference evidence="1" key="1">
    <citation type="submission" date="2021-06" db="EMBL/GenBank/DDBJ databases">
        <authorList>
            <person name="Kallberg Y."/>
            <person name="Tangrot J."/>
            <person name="Rosling A."/>
        </authorList>
    </citation>
    <scope>NUCLEOTIDE SEQUENCE</scope>
    <source>
        <strain evidence="1">AU212A</strain>
    </source>
</reference>
<dbReference type="EMBL" id="CAJVPM010005235">
    <property type="protein sequence ID" value="CAG8521671.1"/>
    <property type="molecule type" value="Genomic_DNA"/>
</dbReference>
<protein>
    <submittedName>
        <fullName evidence="1">7588_t:CDS:1</fullName>
    </submittedName>
</protein>
<proteinExistence type="predicted"/>